<accession>A0A923LR60</accession>
<dbReference type="Pfam" id="PF07486">
    <property type="entry name" value="Hydrolase_2"/>
    <property type="match status" value="1"/>
</dbReference>
<evidence type="ECO:0000256" key="2">
    <source>
        <dbReference type="SAM" id="Coils"/>
    </source>
</evidence>
<dbReference type="RefSeq" id="WP_186867109.1">
    <property type="nucleotide sequence ID" value="NZ_JACOPH010000007.1"/>
</dbReference>
<evidence type="ECO:0000259" key="6">
    <source>
        <dbReference type="Pfam" id="PF24568"/>
    </source>
</evidence>
<keyword evidence="8" id="KW-1185">Reference proteome</keyword>
<feature type="coiled-coil region" evidence="2">
    <location>
        <begin position="29"/>
        <end position="119"/>
    </location>
</feature>
<dbReference type="GO" id="GO:0016787">
    <property type="term" value="F:hydrolase activity"/>
    <property type="evidence" value="ECO:0007669"/>
    <property type="project" value="UniProtKB-KW"/>
</dbReference>
<evidence type="ECO:0000259" key="5">
    <source>
        <dbReference type="Pfam" id="PF07486"/>
    </source>
</evidence>
<name>A0A923LR60_9FIRM</name>
<keyword evidence="7" id="KW-0378">Hydrolase</keyword>
<dbReference type="Gene3D" id="6.10.250.3150">
    <property type="match status" value="1"/>
</dbReference>
<organism evidence="7 8">
    <name type="scientific">Roseburia zhanii</name>
    <dbReference type="NCBI Taxonomy" id="2763064"/>
    <lineage>
        <taxon>Bacteria</taxon>
        <taxon>Bacillati</taxon>
        <taxon>Bacillota</taxon>
        <taxon>Clostridia</taxon>
        <taxon>Lachnospirales</taxon>
        <taxon>Lachnospiraceae</taxon>
        <taxon>Roseburia</taxon>
    </lineage>
</organism>
<evidence type="ECO:0000256" key="3">
    <source>
        <dbReference type="SAM" id="MobiDB-lite"/>
    </source>
</evidence>
<evidence type="ECO:0000313" key="8">
    <source>
        <dbReference type="Proteomes" id="UP000606720"/>
    </source>
</evidence>
<feature type="chain" id="PRO_5037045157" evidence="4">
    <location>
        <begin position="30"/>
        <end position="388"/>
    </location>
</feature>
<protein>
    <submittedName>
        <fullName evidence="7">Cell wall hydrolase</fullName>
    </submittedName>
</protein>
<feature type="compositionally biased region" description="Basic and acidic residues" evidence="3">
    <location>
        <begin position="253"/>
        <end position="267"/>
    </location>
</feature>
<dbReference type="InterPro" id="IPR011105">
    <property type="entry name" value="Cell_wall_hydrolase_SleB"/>
</dbReference>
<dbReference type="AlphaFoldDB" id="A0A923LR60"/>
<dbReference type="EMBL" id="JACOPH010000007">
    <property type="protein sequence ID" value="MBC5714403.1"/>
    <property type="molecule type" value="Genomic_DNA"/>
</dbReference>
<keyword evidence="2" id="KW-0175">Coiled coil</keyword>
<feature type="domain" description="Peptidoglycan hydrolase PcsB coiled-coil" evidence="6">
    <location>
        <begin position="111"/>
        <end position="178"/>
    </location>
</feature>
<evidence type="ECO:0000256" key="4">
    <source>
        <dbReference type="SAM" id="SignalP"/>
    </source>
</evidence>
<sequence length="388" mass="41906">MKHRYQYLWKMACAAVVSMLLMASLTTYASQTGNKLKKAGKEIDELEQKKAAAEENVGNLKEQESGLKGELAGLNTQLSDVSAKINELEVKIADKQAELVQTKEDLQAAERTKQQQYESMKLRIRFVYENGNANMIEVLLGSSSMSDFLSRAEYVEEVNKYDRKMLSEYENTCVQITEKEKAIETEQAELTAMQGEMEDKEQEVNSLIAKTQSSLTSKQQEISDAQSTVDEYGAQIEKMKAYEAELERKKAEEAKKSAAEQKKKEAAAKGGGGTVTANAGDLAMLAALVECEAGGESYDGQLAVASVVVNRVKSGAFPNTVSGVIYQGGQFSPVASGRFAMVLAKGAAGSCTQAANAALSGNTNVSSLYFCQASSGVSGTVIGNHVFY</sequence>
<comment type="caution">
    <text evidence="7">The sequence shown here is derived from an EMBL/GenBank/DDBJ whole genome shotgun (WGS) entry which is preliminary data.</text>
</comment>
<gene>
    <name evidence="7" type="ORF">H8S17_09310</name>
</gene>
<dbReference type="Pfam" id="PF24568">
    <property type="entry name" value="CC_PcsB"/>
    <property type="match status" value="1"/>
</dbReference>
<proteinExistence type="predicted"/>
<dbReference type="InterPro" id="IPR042047">
    <property type="entry name" value="SleB_dom1"/>
</dbReference>
<dbReference type="Gene3D" id="1.10.10.2520">
    <property type="entry name" value="Cell wall hydrolase SleB, domain 1"/>
    <property type="match status" value="1"/>
</dbReference>
<dbReference type="Proteomes" id="UP000606720">
    <property type="component" value="Unassembled WGS sequence"/>
</dbReference>
<evidence type="ECO:0000256" key="1">
    <source>
        <dbReference type="ARBA" id="ARBA00022729"/>
    </source>
</evidence>
<reference evidence="7" key="1">
    <citation type="submission" date="2020-08" db="EMBL/GenBank/DDBJ databases">
        <title>Genome public.</title>
        <authorList>
            <person name="Liu C."/>
            <person name="Sun Q."/>
        </authorList>
    </citation>
    <scope>NUCLEOTIDE SEQUENCE</scope>
    <source>
        <strain evidence="7">BX1005</strain>
    </source>
</reference>
<feature type="domain" description="Cell wall hydrolase SleB" evidence="5">
    <location>
        <begin position="295"/>
        <end position="388"/>
    </location>
</feature>
<feature type="region of interest" description="Disordered" evidence="3">
    <location>
        <begin position="253"/>
        <end position="272"/>
    </location>
</feature>
<feature type="signal peptide" evidence="4">
    <location>
        <begin position="1"/>
        <end position="29"/>
    </location>
</feature>
<keyword evidence="1 4" id="KW-0732">Signal</keyword>
<dbReference type="InterPro" id="IPR057309">
    <property type="entry name" value="PcsB_CC"/>
</dbReference>
<evidence type="ECO:0000313" key="7">
    <source>
        <dbReference type="EMBL" id="MBC5714403.1"/>
    </source>
</evidence>